<evidence type="ECO:0000259" key="9">
    <source>
        <dbReference type="Pfam" id="PF00122"/>
    </source>
</evidence>
<keyword evidence="5" id="KW-0067">ATP-binding</keyword>
<keyword evidence="10" id="KW-0378">Hydrolase</keyword>
<comment type="similarity">
    <text evidence="2">Belongs to the cation transport ATPase (P-type) (TC 3.A.3) family. Type IB subfamily.</text>
</comment>
<dbReference type="EMBL" id="KK104035">
    <property type="protein sequence ID" value="KIY94537.1"/>
    <property type="molecule type" value="Genomic_DNA"/>
</dbReference>
<feature type="domain" description="P-type ATPase A" evidence="9">
    <location>
        <begin position="208"/>
        <end position="296"/>
    </location>
</feature>
<evidence type="ECO:0000256" key="6">
    <source>
        <dbReference type="ARBA" id="ARBA00022842"/>
    </source>
</evidence>
<dbReference type="STRING" id="145388.A0A0D2J3L4"/>
<dbReference type="InterPro" id="IPR051949">
    <property type="entry name" value="Cation_Transport_ATPase"/>
</dbReference>
<evidence type="ECO:0000256" key="3">
    <source>
        <dbReference type="ARBA" id="ARBA00022723"/>
    </source>
</evidence>
<keyword evidence="4" id="KW-0547">Nucleotide-binding</keyword>
<evidence type="ECO:0000313" key="11">
    <source>
        <dbReference type="Proteomes" id="UP000054498"/>
    </source>
</evidence>
<evidence type="ECO:0000256" key="7">
    <source>
        <dbReference type="ARBA" id="ARBA00022967"/>
    </source>
</evidence>
<keyword evidence="8" id="KW-0472">Membrane</keyword>
<protein>
    <submittedName>
        <fullName evidence="10">Cd2+/Zn2+-exporting ATPase</fullName>
        <ecNumber evidence="10">3.6.3.5</ecNumber>
    </submittedName>
</protein>
<dbReference type="Proteomes" id="UP000054498">
    <property type="component" value="Unassembled WGS sequence"/>
</dbReference>
<keyword evidence="7" id="KW-1278">Translocase</keyword>
<dbReference type="AlphaFoldDB" id="A0A0D2J3L4"/>
<evidence type="ECO:0000256" key="5">
    <source>
        <dbReference type="ARBA" id="ARBA00022840"/>
    </source>
</evidence>
<feature type="transmembrane region" description="Helical" evidence="8">
    <location>
        <begin position="98"/>
        <end position="118"/>
    </location>
</feature>
<organism evidence="10 11">
    <name type="scientific">Monoraphidium neglectum</name>
    <dbReference type="NCBI Taxonomy" id="145388"/>
    <lineage>
        <taxon>Eukaryota</taxon>
        <taxon>Viridiplantae</taxon>
        <taxon>Chlorophyta</taxon>
        <taxon>core chlorophytes</taxon>
        <taxon>Chlorophyceae</taxon>
        <taxon>CS clade</taxon>
        <taxon>Sphaeropleales</taxon>
        <taxon>Selenastraceae</taxon>
        <taxon>Monoraphidium</taxon>
    </lineage>
</organism>
<evidence type="ECO:0000256" key="4">
    <source>
        <dbReference type="ARBA" id="ARBA00022741"/>
    </source>
</evidence>
<evidence type="ECO:0000256" key="1">
    <source>
        <dbReference type="ARBA" id="ARBA00004141"/>
    </source>
</evidence>
<keyword evidence="6" id="KW-0460">Magnesium</keyword>
<sequence length="318" mass="32478">MTPATSITQAALQPTTMTTTTTRITTMITIMTTIMITHFDAASEPSALLRAVGRTGFFSLSEELEHGTRYAVASAACYAAALALQFALHAAAPPAGAAAARATAVLSQLLLAGTYFLSGVPQLAETLVAIVRSRVDTHVLMSLSVVGTLYMGMAAEGALLLLLFRVSHLLEDKLTERASGNLGRLFDSVPSRATLVEVDEDGGAPRAASATEVPASSVALGQHVLVRPGEAVPLDGSISWGTANVSLQHISGESAPLRLGPGAAVPAGSVSTDGILVVRCEATADDSTPARIAKMTAAAQVRGEGRALLEACTGGGCA</sequence>
<keyword evidence="8" id="KW-1133">Transmembrane helix</keyword>
<dbReference type="RefSeq" id="XP_013893557.1">
    <property type="nucleotide sequence ID" value="XM_014038103.1"/>
</dbReference>
<feature type="transmembrane region" description="Helical" evidence="8">
    <location>
        <begin position="138"/>
        <end position="164"/>
    </location>
</feature>
<dbReference type="KEGG" id="mng:MNEG_13426"/>
<dbReference type="InterPro" id="IPR059000">
    <property type="entry name" value="ATPase_P-type_domA"/>
</dbReference>
<dbReference type="EC" id="3.6.3.5" evidence="10"/>
<evidence type="ECO:0000313" key="10">
    <source>
        <dbReference type="EMBL" id="KIY94537.1"/>
    </source>
</evidence>
<accession>A0A0D2J3L4</accession>
<dbReference type="GO" id="GO:0046872">
    <property type="term" value="F:metal ion binding"/>
    <property type="evidence" value="ECO:0007669"/>
    <property type="project" value="UniProtKB-KW"/>
</dbReference>
<comment type="subcellular location">
    <subcellularLocation>
        <location evidence="1">Membrane</location>
        <topology evidence="1">Multi-pass membrane protein</topology>
    </subcellularLocation>
</comment>
<dbReference type="GO" id="GO:0016787">
    <property type="term" value="F:hydrolase activity"/>
    <property type="evidence" value="ECO:0007669"/>
    <property type="project" value="UniProtKB-KW"/>
</dbReference>
<dbReference type="GO" id="GO:0016020">
    <property type="term" value="C:membrane"/>
    <property type="evidence" value="ECO:0007669"/>
    <property type="project" value="UniProtKB-SubCell"/>
</dbReference>
<dbReference type="SUPFAM" id="SSF81653">
    <property type="entry name" value="Calcium ATPase, transduction domain A"/>
    <property type="match status" value="1"/>
</dbReference>
<dbReference type="Gene3D" id="2.70.150.10">
    <property type="entry name" value="Calcium-transporting ATPase, cytoplasmic transduction domain A"/>
    <property type="match status" value="1"/>
</dbReference>
<reference evidence="10 11" key="1">
    <citation type="journal article" date="2013" name="BMC Genomics">
        <title>Reconstruction of the lipid metabolism for the microalga Monoraphidium neglectum from its genome sequence reveals characteristics suitable for biofuel production.</title>
        <authorList>
            <person name="Bogen C."/>
            <person name="Al-Dilaimi A."/>
            <person name="Albersmeier A."/>
            <person name="Wichmann J."/>
            <person name="Grundmann M."/>
            <person name="Rupp O."/>
            <person name="Lauersen K.J."/>
            <person name="Blifernez-Klassen O."/>
            <person name="Kalinowski J."/>
            <person name="Goesmann A."/>
            <person name="Mussgnug J.H."/>
            <person name="Kruse O."/>
        </authorList>
    </citation>
    <scope>NUCLEOTIDE SEQUENCE [LARGE SCALE GENOMIC DNA]</scope>
    <source>
        <strain evidence="10 11">SAG 48.87</strain>
    </source>
</reference>
<evidence type="ECO:0000256" key="2">
    <source>
        <dbReference type="ARBA" id="ARBA00006024"/>
    </source>
</evidence>
<dbReference type="GeneID" id="25730887"/>
<gene>
    <name evidence="10" type="ORF">MNEG_13426</name>
</gene>
<proteinExistence type="inferred from homology"/>
<dbReference type="GO" id="GO:0005524">
    <property type="term" value="F:ATP binding"/>
    <property type="evidence" value="ECO:0007669"/>
    <property type="project" value="UniProtKB-KW"/>
</dbReference>
<evidence type="ECO:0000256" key="8">
    <source>
        <dbReference type="SAM" id="Phobius"/>
    </source>
</evidence>
<dbReference type="Pfam" id="PF00122">
    <property type="entry name" value="E1-E2_ATPase"/>
    <property type="match status" value="1"/>
</dbReference>
<dbReference type="OrthoDB" id="549648at2759"/>
<dbReference type="InterPro" id="IPR008250">
    <property type="entry name" value="ATPase_P-typ_transduc_dom_A_sf"/>
</dbReference>
<dbReference type="PANTHER" id="PTHR43079:SF1">
    <property type="entry name" value="CADMIUM_ZINC-TRANSPORTING ATPASE HMA1, CHLOROPLASTIC-RELATED"/>
    <property type="match status" value="1"/>
</dbReference>
<keyword evidence="3" id="KW-0479">Metal-binding</keyword>
<name>A0A0D2J3L4_9CHLO</name>
<keyword evidence="8" id="KW-0812">Transmembrane</keyword>
<dbReference type="PANTHER" id="PTHR43079">
    <property type="entry name" value="PROBABLE CADMIUM/ZINC-TRANSPORTING ATPASE HMA1"/>
    <property type="match status" value="1"/>
</dbReference>
<keyword evidence="11" id="KW-1185">Reference proteome</keyword>
<feature type="transmembrane region" description="Helical" evidence="8">
    <location>
        <begin position="70"/>
        <end position="91"/>
    </location>
</feature>